<accession>A0A6J6H4P2</accession>
<dbReference type="GO" id="GO:0046872">
    <property type="term" value="F:metal ion binding"/>
    <property type="evidence" value="ECO:0007669"/>
    <property type="project" value="UniProtKB-KW"/>
</dbReference>
<dbReference type="SUPFAM" id="SSF102114">
    <property type="entry name" value="Radical SAM enzymes"/>
    <property type="match status" value="1"/>
</dbReference>
<proteinExistence type="predicted"/>
<organism evidence="5">
    <name type="scientific">freshwater metagenome</name>
    <dbReference type="NCBI Taxonomy" id="449393"/>
    <lineage>
        <taxon>unclassified sequences</taxon>
        <taxon>metagenomes</taxon>
        <taxon>ecological metagenomes</taxon>
    </lineage>
</organism>
<keyword evidence="3" id="KW-0479">Metal-binding</keyword>
<dbReference type="PANTHER" id="PTHR37418">
    <property type="entry name" value="3-KETO-5-AMINOHEXANOATE CLEAVAGE ENZYME-RELATED"/>
    <property type="match status" value="1"/>
</dbReference>
<protein>
    <submittedName>
        <fullName evidence="5">Unannotated protein</fullName>
    </submittedName>
</protein>
<gene>
    <name evidence="5" type="ORF">UFOPK1842_00353</name>
</gene>
<name>A0A6J6H4P2_9ZZZZ</name>
<dbReference type="Gene3D" id="3.20.20.70">
    <property type="entry name" value="Aldolase class I"/>
    <property type="match status" value="1"/>
</dbReference>
<dbReference type="EMBL" id="CAEZUQ010000028">
    <property type="protein sequence ID" value="CAB4603698.1"/>
    <property type="molecule type" value="Genomic_DNA"/>
</dbReference>
<dbReference type="InterPro" id="IPR058240">
    <property type="entry name" value="rSAM_sf"/>
</dbReference>
<reference evidence="5" key="1">
    <citation type="submission" date="2020-05" db="EMBL/GenBank/DDBJ databases">
        <authorList>
            <person name="Chiriac C."/>
            <person name="Salcher M."/>
            <person name="Ghai R."/>
            <person name="Kavagutti S V."/>
        </authorList>
    </citation>
    <scope>NUCLEOTIDE SEQUENCE</scope>
</reference>
<dbReference type="InterPro" id="IPR008567">
    <property type="entry name" value="BKACE"/>
</dbReference>
<keyword evidence="4" id="KW-0862">Zinc</keyword>
<evidence type="ECO:0000256" key="2">
    <source>
        <dbReference type="ARBA" id="ARBA00022679"/>
    </source>
</evidence>
<evidence type="ECO:0000313" key="5">
    <source>
        <dbReference type="EMBL" id="CAB4603698.1"/>
    </source>
</evidence>
<sequence length="279" mass="30432">MSEYSGSFPLSFCPTGMVPQKSETKHIPITPEEIAEQVNLVSQVGITSVHLHARDDDGAPEYRRARFERTIELIKNSNPDLVICVTTSGRTVSEFEKRADVLDISDDLKPEMASLTPSSMNFAKSASLNAPDTVVKLAQRMFDRGIKPEFEIFDTGMINYAKYLISKGLAKPPYVFNILLGGIATAQSGLLELGLMVERLPQDSVWLGAGIGSAQLPANVLSLASGGGVRVGLEDNIYFDDSKKILATNLELVERVVNISASMGRSVMTPSVFRKQYLS</sequence>
<evidence type="ECO:0000256" key="4">
    <source>
        <dbReference type="ARBA" id="ARBA00022833"/>
    </source>
</evidence>
<dbReference type="PANTHER" id="PTHR37418:SF2">
    <property type="entry name" value="3-KETO-5-AMINOHEXANOATE CLEAVAGE ENZYME"/>
    <property type="match status" value="1"/>
</dbReference>
<keyword evidence="2" id="KW-0808">Transferase</keyword>
<dbReference type="AlphaFoldDB" id="A0A6J6H4P2"/>
<dbReference type="Pfam" id="PF05853">
    <property type="entry name" value="BKACE"/>
    <property type="match status" value="1"/>
</dbReference>
<dbReference type="GO" id="GO:0043720">
    <property type="term" value="F:3-keto-5-aminohexanoate cleavage activity"/>
    <property type="evidence" value="ECO:0007669"/>
    <property type="project" value="InterPro"/>
</dbReference>
<evidence type="ECO:0000256" key="3">
    <source>
        <dbReference type="ARBA" id="ARBA00022723"/>
    </source>
</evidence>
<comment type="cofactor">
    <cofactor evidence="1">
        <name>Zn(2+)</name>
        <dbReference type="ChEBI" id="CHEBI:29105"/>
    </cofactor>
</comment>
<evidence type="ECO:0000256" key="1">
    <source>
        <dbReference type="ARBA" id="ARBA00001947"/>
    </source>
</evidence>
<dbReference type="InterPro" id="IPR013785">
    <property type="entry name" value="Aldolase_TIM"/>
</dbReference>